<sequence length="96" mass="9917">MGGCAETQQAAAATLREAATLAGAETSVADAVRAAWQHLHTNRAALATVFRAWADAEQVDDIPTLAGVLRGRHGTPAQVAAGLRQAATLLEDTPDE</sequence>
<evidence type="ECO:0008006" key="3">
    <source>
        <dbReference type="Google" id="ProtNLM"/>
    </source>
</evidence>
<proteinExistence type="predicted"/>
<reference evidence="2" key="1">
    <citation type="journal article" date="2019" name="Int. J. Syst. Evol. Microbiol.">
        <title>The Global Catalogue of Microorganisms (GCM) 10K type strain sequencing project: providing services to taxonomists for standard genome sequencing and annotation.</title>
        <authorList>
            <consortium name="The Broad Institute Genomics Platform"/>
            <consortium name="The Broad Institute Genome Sequencing Center for Infectious Disease"/>
            <person name="Wu L."/>
            <person name="Ma J."/>
        </authorList>
    </citation>
    <scope>NUCLEOTIDE SEQUENCE [LARGE SCALE GENOMIC DNA]</scope>
    <source>
        <strain evidence="2">CCM 8391</strain>
    </source>
</reference>
<gene>
    <name evidence="1" type="ORF">ACFQE5_01585</name>
</gene>
<comment type="caution">
    <text evidence="1">The sequence shown here is derived from an EMBL/GenBank/DDBJ whole genome shotgun (WGS) entry which is preliminary data.</text>
</comment>
<evidence type="ECO:0000313" key="2">
    <source>
        <dbReference type="Proteomes" id="UP001596302"/>
    </source>
</evidence>
<dbReference type="EMBL" id="JBHSQW010000002">
    <property type="protein sequence ID" value="MFC5992898.1"/>
    <property type="molecule type" value="Genomic_DNA"/>
</dbReference>
<dbReference type="Proteomes" id="UP001596302">
    <property type="component" value="Unassembled WGS sequence"/>
</dbReference>
<accession>A0ABW1IWN8</accession>
<protein>
    <recommendedName>
        <fullName evidence="3">ANTAR domain-containing protein</fullName>
    </recommendedName>
</protein>
<organism evidence="1 2">
    <name type="scientific">Pseudonocardia hispaniensis</name>
    <dbReference type="NCBI Taxonomy" id="904933"/>
    <lineage>
        <taxon>Bacteria</taxon>
        <taxon>Bacillati</taxon>
        <taxon>Actinomycetota</taxon>
        <taxon>Actinomycetes</taxon>
        <taxon>Pseudonocardiales</taxon>
        <taxon>Pseudonocardiaceae</taxon>
        <taxon>Pseudonocardia</taxon>
    </lineage>
</organism>
<keyword evidence="2" id="KW-1185">Reference proteome</keyword>
<evidence type="ECO:0000313" key="1">
    <source>
        <dbReference type="EMBL" id="MFC5992898.1"/>
    </source>
</evidence>
<name>A0ABW1IWN8_9PSEU</name>
<dbReference type="RefSeq" id="WP_379581925.1">
    <property type="nucleotide sequence ID" value="NZ_JBHSQW010000002.1"/>
</dbReference>